<keyword evidence="3 12" id="KW-0812">Transmembrane</keyword>
<gene>
    <name evidence="12" type="primary">atpF</name>
    <name evidence="15" type="ordered locus">PCC7424_2621</name>
</gene>
<evidence type="ECO:0000313" key="15">
    <source>
        <dbReference type="EMBL" id="ACK71035.1"/>
    </source>
</evidence>
<dbReference type="HAMAP" id="MF_01398">
    <property type="entry name" value="ATP_synth_b_bprime"/>
    <property type="match status" value="1"/>
</dbReference>
<keyword evidence="1 12" id="KW-0813">Transport</keyword>
<dbReference type="KEGG" id="cyc:PCC7424_2621"/>
<evidence type="ECO:0000256" key="13">
    <source>
        <dbReference type="RuleBase" id="RU003848"/>
    </source>
</evidence>
<evidence type="ECO:0000256" key="2">
    <source>
        <dbReference type="ARBA" id="ARBA00022547"/>
    </source>
</evidence>
<evidence type="ECO:0000256" key="10">
    <source>
        <dbReference type="ARBA" id="ARBA00025198"/>
    </source>
</evidence>
<dbReference type="NCBIfam" id="TIGR01144">
    <property type="entry name" value="ATP_synt_b"/>
    <property type="match status" value="1"/>
</dbReference>
<dbReference type="AlphaFoldDB" id="B7KKR6"/>
<dbReference type="NCBIfam" id="NF005606">
    <property type="entry name" value="PRK07352.1"/>
    <property type="match status" value="1"/>
</dbReference>
<evidence type="ECO:0000313" key="16">
    <source>
        <dbReference type="Proteomes" id="UP000002384"/>
    </source>
</evidence>
<keyword evidence="9 12" id="KW-0066">ATP synthesis</keyword>
<sequence>MMGTLFILATEASEAAESGFGLNLDILNTNLLNLAILVGVLIYFGRNSLGKILSERREKIAQEIQEAESRASNAAKALAQEQEKLAQAKAEAQRILAASNERAEAAKQAIAVQTEKDIERLKATAAQDLSTEQERVITELRQRVAAMALERVESTLKNTLDDSTQQQLINKTIASLGGS</sequence>
<dbReference type="RefSeq" id="WP_015954638.1">
    <property type="nucleotide sequence ID" value="NC_011729.1"/>
</dbReference>
<comment type="subunit">
    <text evidence="12">F-type ATPases have 2 components, F(1) - the catalytic core - and F(0) - the membrane proton channel. F(1) has five subunits: alpha(3), beta(3), gamma(1), delta(1), epsilon(1). F(0) has four main subunits: a(1), b(1), b'(1) and c(10-14). The alpha and beta chains form an alternating ring which encloses part of the gamma chain. F(1) is attached to F(0) by a central stalk formed by the gamma and epsilon chains, while a peripheral stalk is formed by the delta, b and b' chains.</text>
</comment>
<keyword evidence="2 12" id="KW-0138">CF(0)</keyword>
<dbReference type="GO" id="GO:0031676">
    <property type="term" value="C:plasma membrane-derived thylakoid membrane"/>
    <property type="evidence" value="ECO:0007669"/>
    <property type="project" value="UniProtKB-SubCell"/>
</dbReference>
<dbReference type="GO" id="GO:0045259">
    <property type="term" value="C:proton-transporting ATP synthase complex"/>
    <property type="evidence" value="ECO:0007669"/>
    <property type="project" value="UniProtKB-KW"/>
</dbReference>
<dbReference type="STRING" id="65393.PCC7424_2621"/>
<keyword evidence="8 12" id="KW-0472">Membrane</keyword>
<evidence type="ECO:0000256" key="3">
    <source>
        <dbReference type="ARBA" id="ARBA00022692"/>
    </source>
</evidence>
<comment type="similarity">
    <text evidence="12 13">Belongs to the ATPase B chain family.</text>
</comment>
<comment type="function">
    <text evidence="10 12">F(1)F(0) ATP synthase produces ATP from ADP in the presence of a proton or sodium gradient. F-type ATPases consist of two structural domains, F(1) containing the extramembraneous catalytic core and F(0) containing the membrane proton channel, linked together by a central stalk and a peripheral stalk. During catalysis, ATP synthesis in the catalytic domain of F(1) is coupled via a rotary mechanism of the central stalk subunits to proton translocation.</text>
</comment>
<dbReference type="PANTHER" id="PTHR34264">
    <property type="entry name" value="ATP SYNTHASE SUBUNIT B, CHLOROPLASTIC"/>
    <property type="match status" value="1"/>
</dbReference>
<keyword evidence="5 12" id="KW-1133">Transmembrane helix</keyword>
<evidence type="ECO:0000256" key="1">
    <source>
        <dbReference type="ARBA" id="ARBA00022448"/>
    </source>
</evidence>
<keyword evidence="7 12" id="KW-0793">Thylakoid</keyword>
<evidence type="ECO:0000256" key="5">
    <source>
        <dbReference type="ARBA" id="ARBA00022989"/>
    </source>
</evidence>
<evidence type="ECO:0000256" key="12">
    <source>
        <dbReference type="HAMAP-Rule" id="MF_01398"/>
    </source>
</evidence>
<dbReference type="Proteomes" id="UP000002384">
    <property type="component" value="Chromosome"/>
</dbReference>
<evidence type="ECO:0000256" key="7">
    <source>
        <dbReference type="ARBA" id="ARBA00023078"/>
    </source>
</evidence>
<dbReference type="Pfam" id="PF00430">
    <property type="entry name" value="ATP-synt_B"/>
    <property type="match status" value="1"/>
</dbReference>
<dbReference type="InterPro" id="IPR002146">
    <property type="entry name" value="ATP_synth_b/b'su_bac/chlpt"/>
</dbReference>
<keyword evidence="16" id="KW-1185">Reference proteome</keyword>
<evidence type="ECO:0000256" key="14">
    <source>
        <dbReference type="SAM" id="Coils"/>
    </source>
</evidence>
<dbReference type="PANTHER" id="PTHR34264:SF3">
    <property type="entry name" value="ATP SYNTHASE SUBUNIT B, CHLOROPLASTIC"/>
    <property type="match status" value="1"/>
</dbReference>
<keyword evidence="4 12" id="KW-0375">Hydrogen ion transport</keyword>
<feature type="coiled-coil region" evidence="14">
    <location>
        <begin position="50"/>
        <end position="116"/>
    </location>
</feature>
<evidence type="ECO:0000256" key="8">
    <source>
        <dbReference type="ARBA" id="ARBA00023136"/>
    </source>
</evidence>
<evidence type="ECO:0000256" key="6">
    <source>
        <dbReference type="ARBA" id="ARBA00023065"/>
    </source>
</evidence>
<evidence type="ECO:0000256" key="9">
    <source>
        <dbReference type="ARBA" id="ARBA00023310"/>
    </source>
</evidence>
<dbReference type="CDD" id="cd06503">
    <property type="entry name" value="ATP-synt_Fo_b"/>
    <property type="match status" value="1"/>
</dbReference>
<dbReference type="GO" id="GO:0046933">
    <property type="term" value="F:proton-transporting ATP synthase activity, rotational mechanism"/>
    <property type="evidence" value="ECO:0007669"/>
    <property type="project" value="UniProtKB-UniRule"/>
</dbReference>
<name>B7KKR6_GLOC7</name>
<dbReference type="InterPro" id="IPR005864">
    <property type="entry name" value="ATP_synth_F0_bsu_bac"/>
</dbReference>
<comment type="subcellular location">
    <subcellularLocation>
        <location evidence="12">Cellular thylakoid membrane</location>
        <topology evidence="12">Single-pass membrane protein</topology>
    </subcellularLocation>
    <subcellularLocation>
        <location evidence="11">Endomembrane system</location>
        <topology evidence="11">Single-pass membrane protein</topology>
    </subcellularLocation>
</comment>
<evidence type="ECO:0000256" key="11">
    <source>
        <dbReference type="ARBA" id="ARBA00037847"/>
    </source>
</evidence>
<keyword evidence="6 12" id="KW-0406">Ion transport</keyword>
<dbReference type="GO" id="GO:0012505">
    <property type="term" value="C:endomembrane system"/>
    <property type="evidence" value="ECO:0007669"/>
    <property type="project" value="UniProtKB-SubCell"/>
</dbReference>
<accession>B7KKR6</accession>
<reference evidence="16" key="1">
    <citation type="journal article" date="2011" name="MBio">
        <title>Novel metabolic attributes of the genus Cyanothece, comprising a group of unicellular nitrogen-fixing Cyanobacteria.</title>
        <authorList>
            <person name="Bandyopadhyay A."/>
            <person name="Elvitigala T."/>
            <person name="Welsh E."/>
            <person name="Stockel J."/>
            <person name="Liberton M."/>
            <person name="Min H."/>
            <person name="Sherman L.A."/>
            <person name="Pakrasi H.B."/>
        </authorList>
    </citation>
    <scope>NUCLEOTIDE SEQUENCE [LARGE SCALE GENOMIC DNA]</scope>
    <source>
        <strain evidence="16">PCC 7424</strain>
    </source>
</reference>
<protein>
    <recommendedName>
        <fullName evidence="12">ATP synthase subunit b</fullName>
    </recommendedName>
    <alternativeName>
        <fullName evidence="12">ATP synthase F(0) sector subunit b</fullName>
    </alternativeName>
    <alternativeName>
        <fullName evidence="12">ATPase subunit I</fullName>
    </alternativeName>
    <alternativeName>
        <fullName evidence="12">F-type ATPase subunit b</fullName>
        <shortName evidence="12">F-ATPase subunit b</shortName>
    </alternativeName>
</protein>
<keyword evidence="14" id="KW-0175">Coiled coil</keyword>
<dbReference type="HOGENOM" id="CLU_079215_8_1_3"/>
<organism evidence="15 16">
    <name type="scientific">Gloeothece citriformis (strain PCC 7424)</name>
    <name type="common">Cyanothece sp. (strain PCC 7424)</name>
    <dbReference type="NCBI Taxonomy" id="65393"/>
    <lineage>
        <taxon>Bacteria</taxon>
        <taxon>Bacillati</taxon>
        <taxon>Cyanobacteriota</taxon>
        <taxon>Cyanophyceae</taxon>
        <taxon>Oscillatoriophycideae</taxon>
        <taxon>Chroococcales</taxon>
        <taxon>Aphanothecaceae</taxon>
        <taxon>Gloeothece</taxon>
        <taxon>Gloeothece citriformis</taxon>
    </lineage>
</organism>
<evidence type="ECO:0000256" key="4">
    <source>
        <dbReference type="ARBA" id="ARBA00022781"/>
    </source>
</evidence>
<proteinExistence type="inferred from homology"/>
<dbReference type="eggNOG" id="COG0711">
    <property type="taxonomic scope" value="Bacteria"/>
</dbReference>
<comment type="function">
    <text evidence="12">Component of the F(0) channel, it forms part of the peripheral stalk, linking F(1) to F(0).</text>
</comment>
<dbReference type="EMBL" id="CP001291">
    <property type="protein sequence ID" value="ACK71035.1"/>
    <property type="molecule type" value="Genomic_DNA"/>
</dbReference>